<protein>
    <submittedName>
        <fullName evidence="1">3244_t:CDS:1</fullName>
    </submittedName>
</protein>
<feature type="non-terminal residue" evidence="1">
    <location>
        <position position="97"/>
    </location>
</feature>
<sequence>NKMKAYIDPEEDGEANSGKECDESKQTITPSQSHLIKHGLAELRMVYGGILEGVEDIGIKRQEAENSSNAFQVLVVFAAPSINEEADCDKDTAGMEL</sequence>
<proteinExistence type="predicted"/>
<name>A0ACA9QMP1_9GLOM</name>
<dbReference type="EMBL" id="CAJVPT010056761">
    <property type="protein sequence ID" value="CAG8757300.1"/>
    <property type="molecule type" value="Genomic_DNA"/>
</dbReference>
<gene>
    <name evidence="1" type="ORF">ACOLOM_LOCUS13023</name>
</gene>
<keyword evidence="2" id="KW-1185">Reference proteome</keyword>
<comment type="caution">
    <text evidence="1">The sequence shown here is derived from an EMBL/GenBank/DDBJ whole genome shotgun (WGS) entry which is preliminary data.</text>
</comment>
<dbReference type="Proteomes" id="UP000789525">
    <property type="component" value="Unassembled WGS sequence"/>
</dbReference>
<feature type="non-terminal residue" evidence="1">
    <location>
        <position position="1"/>
    </location>
</feature>
<evidence type="ECO:0000313" key="1">
    <source>
        <dbReference type="EMBL" id="CAG8757300.1"/>
    </source>
</evidence>
<organism evidence="1 2">
    <name type="scientific">Acaulospora colombiana</name>
    <dbReference type="NCBI Taxonomy" id="27376"/>
    <lineage>
        <taxon>Eukaryota</taxon>
        <taxon>Fungi</taxon>
        <taxon>Fungi incertae sedis</taxon>
        <taxon>Mucoromycota</taxon>
        <taxon>Glomeromycotina</taxon>
        <taxon>Glomeromycetes</taxon>
        <taxon>Diversisporales</taxon>
        <taxon>Acaulosporaceae</taxon>
        <taxon>Acaulospora</taxon>
    </lineage>
</organism>
<reference evidence="1" key="1">
    <citation type="submission" date="2021-06" db="EMBL/GenBank/DDBJ databases">
        <authorList>
            <person name="Kallberg Y."/>
            <person name="Tangrot J."/>
            <person name="Rosling A."/>
        </authorList>
    </citation>
    <scope>NUCLEOTIDE SEQUENCE</scope>
    <source>
        <strain evidence="1">CL356</strain>
    </source>
</reference>
<accession>A0ACA9QMP1</accession>
<evidence type="ECO:0000313" key="2">
    <source>
        <dbReference type="Proteomes" id="UP000789525"/>
    </source>
</evidence>